<feature type="transmembrane region" description="Helical" evidence="1">
    <location>
        <begin position="85"/>
        <end position="105"/>
    </location>
</feature>
<feature type="transmembrane region" description="Helical" evidence="1">
    <location>
        <begin position="234"/>
        <end position="254"/>
    </location>
</feature>
<feature type="transmembrane region" description="Helical" evidence="1">
    <location>
        <begin position="143"/>
        <end position="160"/>
    </location>
</feature>
<dbReference type="Pfam" id="PF06772">
    <property type="entry name" value="LtrA"/>
    <property type="match status" value="1"/>
</dbReference>
<evidence type="ECO:0000313" key="2">
    <source>
        <dbReference type="EMBL" id="GAA2604404.1"/>
    </source>
</evidence>
<dbReference type="Proteomes" id="UP001501509">
    <property type="component" value="Unassembled WGS sequence"/>
</dbReference>
<evidence type="ECO:0000256" key="1">
    <source>
        <dbReference type="SAM" id="Phobius"/>
    </source>
</evidence>
<accession>A0ABP6CBH6</accession>
<dbReference type="InterPro" id="IPR010640">
    <property type="entry name" value="Low_temperature_requirement_A"/>
</dbReference>
<dbReference type="EMBL" id="BAAATD010000005">
    <property type="protein sequence ID" value="GAA2604404.1"/>
    <property type="molecule type" value="Genomic_DNA"/>
</dbReference>
<name>A0ABP6CBH6_9ACTN</name>
<keyword evidence="3" id="KW-1185">Reference proteome</keyword>
<dbReference type="PANTHER" id="PTHR36840:SF1">
    <property type="entry name" value="BLL5714 PROTEIN"/>
    <property type="match status" value="1"/>
</dbReference>
<gene>
    <name evidence="2" type="ORF">GCM10010411_43180</name>
</gene>
<feature type="transmembrane region" description="Helical" evidence="1">
    <location>
        <begin position="334"/>
        <end position="357"/>
    </location>
</feature>
<organism evidence="2 3">
    <name type="scientific">Actinomadura fulvescens</name>
    <dbReference type="NCBI Taxonomy" id="46160"/>
    <lineage>
        <taxon>Bacteria</taxon>
        <taxon>Bacillati</taxon>
        <taxon>Actinomycetota</taxon>
        <taxon>Actinomycetes</taxon>
        <taxon>Streptosporangiales</taxon>
        <taxon>Thermomonosporaceae</taxon>
        <taxon>Actinomadura</taxon>
    </lineage>
</organism>
<feature type="transmembrane region" description="Helical" evidence="1">
    <location>
        <begin position="111"/>
        <end position="131"/>
    </location>
</feature>
<feature type="transmembrane region" description="Helical" evidence="1">
    <location>
        <begin position="52"/>
        <end position="73"/>
    </location>
</feature>
<proteinExistence type="predicted"/>
<keyword evidence="1" id="KW-1133">Transmembrane helix</keyword>
<reference evidence="3" key="1">
    <citation type="journal article" date="2019" name="Int. J. Syst. Evol. Microbiol.">
        <title>The Global Catalogue of Microorganisms (GCM) 10K type strain sequencing project: providing services to taxonomists for standard genome sequencing and annotation.</title>
        <authorList>
            <consortium name="The Broad Institute Genomics Platform"/>
            <consortium name="The Broad Institute Genome Sequencing Center for Infectious Disease"/>
            <person name="Wu L."/>
            <person name="Ma J."/>
        </authorList>
    </citation>
    <scope>NUCLEOTIDE SEQUENCE [LARGE SCALE GENOMIC DNA]</scope>
    <source>
        <strain evidence="3">JCM 6833</strain>
    </source>
</reference>
<protein>
    <submittedName>
        <fullName evidence="2">Low temperature requirement protein A</fullName>
    </submittedName>
</protein>
<dbReference type="RefSeq" id="WP_344543470.1">
    <property type="nucleotide sequence ID" value="NZ_BAAATD010000005.1"/>
</dbReference>
<sequence length="403" mass="43456">MSSLSPGLPGPLRSRDGGTRVTPFELFFDLVFVFAVTQLSHRLLEHLTPRGAAETLLLMLAVWWAWMYTSWTTNWFDPDHQSNRIMLAGVMLASLVMSASIPHAFDDRALWFAGAYVAVQAGRTFYVVVVTWRHELGPNFQRVMVWIAVPAAVWIAGGLADDQARIWFWTAALLLEYAGPWAGYRVPGLGSSRTTDWTIDGEHMAERCRLFMIIALGESLLITGATFAELKPTAATTLALVQALVTAAAMWWLYFDRAADAAAEIIAESDDPGRLGMTAYTFVHIPMVAGIIVTAVADELVMAHPGGHVAGGTAAVALGGPALFVLGHAIFKRVVFGHFTTARIAAVLALAALALIYPFVTPLALAGAATAVMAALALWDVRAVRAYLHRREAEALTPSGGPS</sequence>
<keyword evidence="1" id="KW-0472">Membrane</keyword>
<evidence type="ECO:0000313" key="3">
    <source>
        <dbReference type="Proteomes" id="UP001501509"/>
    </source>
</evidence>
<feature type="transmembrane region" description="Helical" evidence="1">
    <location>
        <begin position="166"/>
        <end position="184"/>
    </location>
</feature>
<keyword evidence="1" id="KW-0812">Transmembrane</keyword>
<feature type="transmembrane region" description="Helical" evidence="1">
    <location>
        <begin position="275"/>
        <end position="297"/>
    </location>
</feature>
<feature type="transmembrane region" description="Helical" evidence="1">
    <location>
        <begin position="309"/>
        <end position="327"/>
    </location>
</feature>
<comment type="caution">
    <text evidence="2">The sequence shown here is derived from an EMBL/GenBank/DDBJ whole genome shotgun (WGS) entry which is preliminary data.</text>
</comment>
<dbReference type="PANTHER" id="PTHR36840">
    <property type="entry name" value="BLL5714 PROTEIN"/>
    <property type="match status" value="1"/>
</dbReference>
<feature type="transmembrane region" description="Helical" evidence="1">
    <location>
        <begin position="210"/>
        <end position="228"/>
    </location>
</feature>